<keyword evidence="2" id="KW-0812">Transmembrane</keyword>
<feature type="coiled-coil region" evidence="5">
    <location>
        <begin position="230"/>
        <end position="270"/>
    </location>
</feature>
<reference evidence="6 7" key="1">
    <citation type="submission" date="2023-02" db="EMBL/GenBank/DDBJ databases">
        <title>Genome sequence of Lentisphaera profundi SAORIC-696.</title>
        <authorList>
            <person name="Kim e."/>
            <person name="Cho J.-C."/>
            <person name="Choi A."/>
            <person name="Kang I."/>
        </authorList>
    </citation>
    <scope>NUCLEOTIDE SEQUENCE [LARGE SCALE GENOMIC DNA]</scope>
    <source>
        <strain evidence="6 7">SAORIC-696</strain>
    </source>
</reference>
<accession>A0ABY7VT31</accession>
<sequence>MYLLIALGVLVFLMLVFLVFVNIGAYVKVKSNGIDLGFVNIVFSRLRGLNPDMLVDAYIMLIRAGIDVEYVRLESHALCGGNVFAVVDASVSSLKSSLDIDFEQFCSLDLAGRDVVEAVGSYVNPIVINCPDHRNGGHIVTVAKDGIRLGINVKLTVRSDLNKLIGGAGVSTVEARVQEKILGAVGSRETHKEILNNPSLLVEHLKADSDVLNGTYFTLVSVDVSGVQVLDNLKAKLDSIQSEADKKVAESRAEAKKAEAKARQQEMKAKLQEMGAGVVLARAVLPSAIKCGIDDGVIGTKESSVKNVSQWRAQSL</sequence>
<evidence type="ECO:0000256" key="3">
    <source>
        <dbReference type="ARBA" id="ARBA00022989"/>
    </source>
</evidence>
<dbReference type="EMBL" id="CP117811">
    <property type="protein sequence ID" value="WDE96027.1"/>
    <property type="molecule type" value="Genomic_DNA"/>
</dbReference>
<keyword evidence="3" id="KW-1133">Transmembrane helix</keyword>
<protein>
    <submittedName>
        <fullName evidence="6">Flotillin-like FloA family protein</fullName>
    </submittedName>
</protein>
<dbReference type="InterPro" id="IPR022853">
    <property type="entry name" value="FloA"/>
</dbReference>
<gene>
    <name evidence="6" type="ORF">PQO03_09905</name>
</gene>
<keyword evidence="5" id="KW-0175">Coiled coil</keyword>
<evidence type="ECO:0000313" key="7">
    <source>
        <dbReference type="Proteomes" id="UP001214250"/>
    </source>
</evidence>
<keyword evidence="4" id="KW-0472">Membrane</keyword>
<organism evidence="6 7">
    <name type="scientific">Lentisphaera profundi</name>
    <dbReference type="NCBI Taxonomy" id="1658616"/>
    <lineage>
        <taxon>Bacteria</taxon>
        <taxon>Pseudomonadati</taxon>
        <taxon>Lentisphaerota</taxon>
        <taxon>Lentisphaeria</taxon>
        <taxon>Lentisphaerales</taxon>
        <taxon>Lentisphaeraceae</taxon>
        <taxon>Lentisphaera</taxon>
    </lineage>
</organism>
<evidence type="ECO:0000256" key="4">
    <source>
        <dbReference type="ARBA" id="ARBA00023136"/>
    </source>
</evidence>
<dbReference type="RefSeq" id="WP_274149984.1">
    <property type="nucleotide sequence ID" value="NZ_CP117811.1"/>
</dbReference>
<evidence type="ECO:0000256" key="5">
    <source>
        <dbReference type="SAM" id="Coils"/>
    </source>
</evidence>
<keyword evidence="1" id="KW-1003">Cell membrane</keyword>
<evidence type="ECO:0000313" key="6">
    <source>
        <dbReference type="EMBL" id="WDE96027.1"/>
    </source>
</evidence>
<name>A0ABY7VT31_9BACT</name>
<proteinExistence type="predicted"/>
<keyword evidence="7" id="KW-1185">Reference proteome</keyword>
<evidence type="ECO:0000256" key="1">
    <source>
        <dbReference type="ARBA" id="ARBA00022475"/>
    </source>
</evidence>
<dbReference type="Pfam" id="PF12127">
    <property type="entry name" value="FloA"/>
    <property type="match status" value="1"/>
</dbReference>
<evidence type="ECO:0000256" key="2">
    <source>
        <dbReference type="ARBA" id="ARBA00022692"/>
    </source>
</evidence>
<dbReference type="Proteomes" id="UP001214250">
    <property type="component" value="Chromosome 1"/>
</dbReference>